<name>A0A238H7X3_9BURK</name>
<evidence type="ECO:0000313" key="1">
    <source>
        <dbReference type="EMBL" id="SMG01364.1"/>
    </source>
</evidence>
<dbReference type="EMBL" id="FXAN01000072">
    <property type="protein sequence ID" value="SMG01364.1"/>
    <property type="molecule type" value="Genomic_DNA"/>
</dbReference>
<organism evidence="1 2">
    <name type="scientific">Burkholderia singularis</name>
    <dbReference type="NCBI Taxonomy" id="1503053"/>
    <lineage>
        <taxon>Bacteria</taxon>
        <taxon>Pseudomonadati</taxon>
        <taxon>Pseudomonadota</taxon>
        <taxon>Betaproteobacteria</taxon>
        <taxon>Burkholderiales</taxon>
        <taxon>Burkholderiaceae</taxon>
        <taxon>Burkholderia</taxon>
        <taxon>pseudomallei group</taxon>
    </lineage>
</organism>
<gene>
    <name evidence="1" type="ORF">BSIN_0580</name>
</gene>
<dbReference type="AlphaFoldDB" id="A0A238H7X3"/>
<sequence length="45" mass="5364">MFGGRDARITYRLTYSSAVIFTDELQNHQKCISECERKDLLRRIE</sequence>
<accession>A0A238H7X3</accession>
<dbReference type="Proteomes" id="UP000198460">
    <property type="component" value="Unassembled WGS sequence"/>
</dbReference>
<reference evidence="1 2" key="1">
    <citation type="submission" date="2017-04" db="EMBL/GenBank/DDBJ databases">
        <authorList>
            <person name="Afonso C.L."/>
            <person name="Miller P.J."/>
            <person name="Scott M.A."/>
            <person name="Spackman E."/>
            <person name="Goraichik I."/>
            <person name="Dimitrov K.M."/>
            <person name="Suarez D.L."/>
            <person name="Swayne D.E."/>
        </authorList>
    </citation>
    <scope>NUCLEOTIDE SEQUENCE [LARGE SCALE GENOMIC DNA]</scope>
    <source>
        <strain evidence="1">LMG 28154</strain>
    </source>
</reference>
<proteinExistence type="predicted"/>
<protein>
    <submittedName>
        <fullName evidence="1">Uncharacterized protein</fullName>
    </submittedName>
</protein>
<evidence type="ECO:0000313" key="2">
    <source>
        <dbReference type="Proteomes" id="UP000198460"/>
    </source>
</evidence>